<keyword evidence="4" id="KW-0347">Helicase</keyword>
<comment type="caution">
    <text evidence="8">The sequence shown here is derived from an EMBL/GenBank/DDBJ whole genome shotgun (WGS) entry which is preliminary data.</text>
</comment>
<evidence type="ECO:0000313" key="9">
    <source>
        <dbReference type="Proteomes" id="UP000186905"/>
    </source>
</evidence>
<dbReference type="GO" id="GO:0016787">
    <property type="term" value="F:hydrolase activity"/>
    <property type="evidence" value="ECO:0007669"/>
    <property type="project" value="UniProtKB-KW"/>
</dbReference>
<evidence type="ECO:0000259" key="6">
    <source>
        <dbReference type="Pfam" id="PF13086"/>
    </source>
</evidence>
<dbReference type="InterPro" id="IPR047187">
    <property type="entry name" value="SF1_C_Upf1"/>
</dbReference>
<evidence type="ECO:0000256" key="5">
    <source>
        <dbReference type="ARBA" id="ARBA00022840"/>
    </source>
</evidence>
<comment type="similarity">
    <text evidence="1">Belongs to the DNA2/NAM7 helicase family.</text>
</comment>
<feature type="domain" description="DNA2/NAM7 helicase helicase" evidence="6">
    <location>
        <begin position="263"/>
        <end position="551"/>
    </location>
</feature>
<keyword evidence="3" id="KW-0378">Hydrolase</keyword>
<evidence type="ECO:0000256" key="1">
    <source>
        <dbReference type="ARBA" id="ARBA00007913"/>
    </source>
</evidence>
<dbReference type="InterPro" id="IPR050534">
    <property type="entry name" value="Coronavir_polyprotein_1ab"/>
</dbReference>
<organism evidence="8 9">
    <name type="scientific">Photobacterium proteolyticum</name>
    <dbReference type="NCBI Taxonomy" id="1903952"/>
    <lineage>
        <taxon>Bacteria</taxon>
        <taxon>Pseudomonadati</taxon>
        <taxon>Pseudomonadota</taxon>
        <taxon>Gammaproteobacteria</taxon>
        <taxon>Vibrionales</taxon>
        <taxon>Vibrionaceae</taxon>
        <taxon>Photobacterium</taxon>
    </lineage>
</organism>
<dbReference type="Gene3D" id="3.40.50.300">
    <property type="entry name" value="P-loop containing nucleotide triphosphate hydrolases"/>
    <property type="match status" value="2"/>
</dbReference>
<accession>A0A1Q9GI83</accession>
<keyword evidence="9" id="KW-1185">Reference proteome</keyword>
<evidence type="ECO:0000259" key="7">
    <source>
        <dbReference type="Pfam" id="PF13087"/>
    </source>
</evidence>
<evidence type="ECO:0000256" key="2">
    <source>
        <dbReference type="ARBA" id="ARBA00022741"/>
    </source>
</evidence>
<keyword evidence="5" id="KW-0067">ATP-binding</keyword>
<protein>
    <recommendedName>
        <fullName evidence="10">AAA family ATPase</fullName>
    </recommendedName>
</protein>
<dbReference type="InterPro" id="IPR027417">
    <property type="entry name" value="P-loop_NTPase"/>
</dbReference>
<dbReference type="Pfam" id="PF13086">
    <property type="entry name" value="AAA_11"/>
    <property type="match status" value="1"/>
</dbReference>
<gene>
    <name evidence="8" type="ORF">BIT28_19550</name>
</gene>
<reference evidence="8 9" key="1">
    <citation type="submission" date="2016-09" db="EMBL/GenBank/DDBJ databases">
        <title>Photobacterium proteolyticum sp. nov. a protease producing bacterium isolated from ocean sediments of Laizhou Bay.</title>
        <authorList>
            <person name="Li Y."/>
        </authorList>
    </citation>
    <scope>NUCLEOTIDE SEQUENCE [LARGE SCALE GENOMIC DNA]</scope>
    <source>
        <strain evidence="8 9">13-12</strain>
    </source>
</reference>
<dbReference type="RefSeq" id="WP_075766014.1">
    <property type="nucleotide sequence ID" value="NZ_MJIL01000085.1"/>
</dbReference>
<dbReference type="Proteomes" id="UP000186905">
    <property type="component" value="Unassembled WGS sequence"/>
</dbReference>
<dbReference type="GO" id="GO:0005524">
    <property type="term" value="F:ATP binding"/>
    <property type="evidence" value="ECO:0007669"/>
    <property type="project" value="UniProtKB-KW"/>
</dbReference>
<proteinExistence type="inferred from homology"/>
<sequence length="895" mass="100458">MSSIKPYIEYFRRCYRADSSDLSIANITRVRKDRKLYIKDEDLLLTGTLPRLPIAGSEAEVLHQQADNYRRERRLIYGCFLIKGQLAVKTGFSNQRSIAAPLLYLPATLSHDENEHLCASIDTSDMRVNLDVLRLLLKPHLDTTVVDSFPVPAFPITVEQIGLITSWLRENTDIQDLDELARWPQLVDGQEFLRRKSVKSVSIACAGMLILADRSRGVRGVLHELNQLIAQPHYARPLTGIFEGVAAPTGQLSTAVDLLSYKLSNAQIQTLENAASQPLSVISGPPGTGKSFTIAAIAIDRMLNGESVLVVTKTEQAIDVIGKKLRHDFGLESGFVHANALSFVKTMRQYLDTILFQGVECQDSAKVMKKQVKKARKGVEKHQAAFERALWAARYAGGESSGSWLQKGMANIYHSLKDEQVLWQSHQALAEHRQAFHQIAMDYINVYRNEKLSGLLDSRRQVLQDFNRALKSMNSKTQAERFAKLDVTTVLEAFPIWLVTVDELSQSLPLIESMFDLVIFDESTQCDIASALPALHRAKRAVVVGDDKQLRHVSFLSKTKQAELWKQSGFAESTPVKYSYRNQSLLDVVSDSLGSQACVAFLNEQYRSKSSLIAFSNAQFYNGRLKVMQSRPSVSAQPALHFRRVDGKRTATGRNTAEKNVVIELLSKHVERYRHAPLKPTIGVISPYRDQAEFIENAVCKQFTQDELAAFDVRVATPYGFQGEERDIMVLSMAVDANSTRAAAYLNQEAAFNVAVTRAKEKQIVVYSLDPEDLSHNNLFRRYLDFAHQEEVAGSVIEKACTFTELLKERLEALGMSVWIGFEIAGQDVDIVCEYSGKILGIDLIGYRGEFESSFDLDTYQMLSRAGLEVLPVSYAMWQKDSEQVVEAIRHRVVL</sequence>
<dbReference type="InterPro" id="IPR041677">
    <property type="entry name" value="DNA2/NAM7_AAA_11"/>
</dbReference>
<dbReference type="PANTHER" id="PTHR43788:SF8">
    <property type="entry name" value="DNA-BINDING PROTEIN SMUBP-2"/>
    <property type="match status" value="1"/>
</dbReference>
<name>A0A1Q9GI83_9GAMM</name>
<evidence type="ECO:0000256" key="3">
    <source>
        <dbReference type="ARBA" id="ARBA00022801"/>
    </source>
</evidence>
<dbReference type="OrthoDB" id="9757917at2"/>
<dbReference type="PANTHER" id="PTHR43788">
    <property type="entry name" value="DNA2/NAM7 HELICASE FAMILY MEMBER"/>
    <property type="match status" value="1"/>
</dbReference>
<dbReference type="SUPFAM" id="SSF52540">
    <property type="entry name" value="P-loop containing nucleoside triphosphate hydrolases"/>
    <property type="match status" value="1"/>
</dbReference>
<dbReference type="Pfam" id="PF13087">
    <property type="entry name" value="AAA_12"/>
    <property type="match status" value="1"/>
</dbReference>
<dbReference type="AlphaFoldDB" id="A0A1Q9GI83"/>
<dbReference type="GO" id="GO:0043139">
    <property type="term" value="F:5'-3' DNA helicase activity"/>
    <property type="evidence" value="ECO:0007669"/>
    <property type="project" value="TreeGrafter"/>
</dbReference>
<dbReference type="STRING" id="1903952.BIT28_19550"/>
<dbReference type="InterPro" id="IPR041679">
    <property type="entry name" value="DNA2/NAM7-like_C"/>
</dbReference>
<evidence type="ECO:0000256" key="4">
    <source>
        <dbReference type="ARBA" id="ARBA00022806"/>
    </source>
</evidence>
<feature type="domain" description="DNA2/NAM7 helicase-like C-terminal" evidence="7">
    <location>
        <begin position="583"/>
        <end position="766"/>
    </location>
</feature>
<evidence type="ECO:0008006" key="10">
    <source>
        <dbReference type="Google" id="ProtNLM"/>
    </source>
</evidence>
<dbReference type="EMBL" id="MJIL01000085">
    <property type="protein sequence ID" value="OLQ74080.1"/>
    <property type="molecule type" value="Genomic_DNA"/>
</dbReference>
<dbReference type="CDD" id="cd18808">
    <property type="entry name" value="SF1_C_Upf1"/>
    <property type="match status" value="1"/>
</dbReference>
<evidence type="ECO:0000313" key="8">
    <source>
        <dbReference type="EMBL" id="OLQ74080.1"/>
    </source>
</evidence>
<keyword evidence="2" id="KW-0547">Nucleotide-binding</keyword>